<feature type="region of interest" description="Disordered" evidence="1">
    <location>
        <begin position="332"/>
        <end position="970"/>
    </location>
</feature>
<feature type="compositionally biased region" description="Basic and acidic residues" evidence="1">
    <location>
        <begin position="341"/>
        <end position="383"/>
    </location>
</feature>
<feature type="compositionally biased region" description="Basic and acidic residues" evidence="1">
    <location>
        <begin position="865"/>
        <end position="893"/>
    </location>
</feature>
<accession>A0A061RAC4</accession>
<feature type="compositionally biased region" description="Basic and acidic residues" evidence="1">
    <location>
        <begin position="456"/>
        <end position="475"/>
    </location>
</feature>
<dbReference type="PANTHER" id="PTHR46444:SF9">
    <property type="entry name" value="DCD (DEVELOPMENT AND CELL DEATH) DOMAIN PROTEIN"/>
    <property type="match status" value="1"/>
</dbReference>
<feature type="compositionally biased region" description="Low complexity" evidence="1">
    <location>
        <begin position="391"/>
        <end position="401"/>
    </location>
</feature>
<feature type="compositionally biased region" description="Basic and acidic residues" evidence="1">
    <location>
        <begin position="32"/>
        <end position="50"/>
    </location>
</feature>
<feature type="compositionally biased region" description="Basic and acidic residues" evidence="1">
    <location>
        <begin position="608"/>
        <end position="642"/>
    </location>
</feature>
<protein>
    <submittedName>
        <fullName evidence="3">Kelch-like protein 5-like</fullName>
    </submittedName>
</protein>
<feature type="compositionally biased region" description="Basic and acidic residues" evidence="1">
    <location>
        <begin position="760"/>
        <end position="809"/>
    </location>
</feature>
<feature type="compositionally biased region" description="Basic and acidic residues" evidence="1">
    <location>
        <begin position="408"/>
        <end position="420"/>
    </location>
</feature>
<evidence type="ECO:0000259" key="2">
    <source>
        <dbReference type="PROSITE" id="PS51222"/>
    </source>
</evidence>
<feature type="compositionally biased region" description="Basic and acidic residues" evidence="1">
    <location>
        <begin position="577"/>
        <end position="588"/>
    </location>
</feature>
<feature type="region of interest" description="Disordered" evidence="1">
    <location>
        <begin position="1"/>
        <end position="160"/>
    </location>
</feature>
<evidence type="ECO:0000313" key="3">
    <source>
        <dbReference type="EMBL" id="JAC69907.1"/>
    </source>
</evidence>
<dbReference type="EMBL" id="GBEZ01016331">
    <property type="protein sequence ID" value="JAC69907.1"/>
    <property type="molecule type" value="Transcribed_RNA"/>
</dbReference>
<feature type="region of interest" description="Disordered" evidence="1">
    <location>
        <begin position="296"/>
        <end position="320"/>
    </location>
</feature>
<dbReference type="SMART" id="SM00767">
    <property type="entry name" value="DCD"/>
    <property type="match status" value="1"/>
</dbReference>
<dbReference type="PROSITE" id="PS51222">
    <property type="entry name" value="DCD"/>
    <property type="match status" value="1"/>
</dbReference>
<sequence>MDSRDYSRGRGRGRWPTRTSDRSRGRGYSPRAPRDFYSNRRPGAEIRTPEFRSPPRGSRPSFEQNDDSRRYGEVGARRIRSPRRDYEDRFRELPRSHEGRERRLPENERMVRREPSLEPDVRQRMERMEEQDRRGRRPSPGRAPPPRRPGSGPPRSGRVKGAVFLCNDDSRAELEEKGLCGLARNYIGMVSRIKPGTPIFIFSFDEKLMFGVYETVTEGQLNLDPGAFGGAEGKGSRFPAQVKVKRVLKAPPLPERIFKRILEDNYFKPHRFELELNEEQVDNLTAAFDEELKKQRRRARFEGQEEAEGDEAPAEGDDAAADTKPIAEEFLSGIFASGRSSNRDVREADESRAREVSGGEGDGRADEARSLPRNASESEHLEAAPRPGSGAAQAPPEQAEAVSGFCIEAHENGIVRRQDQGEGAGGDEETKSSAPEAEERSRRNANVGTEDWPVAKGDDWDARGGQDHAARSEHTVEDEDQPLPHGPDLRNDGGETNEGNQGDPEREDEPPRRSRSRSGSPNGDRGAPRPQDSPARRPARGDDGELGGPGHSIDYDRAGSPQEQRPRADAWAGRKRPVPEDDPRDRYYEAAGGSPGYSDGHVQPRRGGSPERDSHRWDHGGEERDDRSAGGRGSREWDRPSRDSPGPAERPWKYARGEGHHLPPEELDSRRRDFRAPPSRRDSPDRHLERGLRQPYPDGRSPPRRPGLGGRWPQKFEPMRRGPPTRPPAPRGPEDDVLPPRSHQGRRTPPPQAHAPPTRAGDRAYREPRRYEEDTRWAPEPRRGRPPPEEPLGRAPRGDGRMHDSRDGPPPRAYSPPVRDGPPPPRTYSPPLRGGPPPPRAHSPPLRRDAYGDRERRPGRGGWHPRAEEVPHRRPEEPFRSPEKMRGDRDYRPRGGGAPRGGRHFPGGPRGRGPRFRDDRRPRSRSPEHNARYRSRSPQGSAPVDRDGRPRDSFGSWKEFGDSAAAGRRP</sequence>
<feature type="compositionally biased region" description="Basic and acidic residues" evidence="1">
    <location>
        <begin position="915"/>
        <end position="931"/>
    </location>
</feature>
<dbReference type="PANTHER" id="PTHR46444">
    <property type="entry name" value="DCD (DEVELOPMENT AND CELL DEATH) DOMAIN PROTEIN-RELATED"/>
    <property type="match status" value="1"/>
</dbReference>
<feature type="domain" description="DCD" evidence="2">
    <location>
        <begin position="157"/>
        <end position="290"/>
    </location>
</feature>
<proteinExistence type="predicted"/>
<gene>
    <name evidence="3" type="ORF">TSPGSL018_5280</name>
</gene>
<name>A0A061RAC4_9CHLO</name>
<feature type="compositionally biased region" description="Basic and acidic residues" evidence="1">
    <location>
        <begin position="66"/>
        <end position="133"/>
    </location>
</feature>
<evidence type="ECO:0000256" key="1">
    <source>
        <dbReference type="SAM" id="MobiDB-lite"/>
    </source>
</evidence>
<organism evidence="3">
    <name type="scientific">Tetraselmis sp. GSL018</name>
    <dbReference type="NCBI Taxonomy" id="582737"/>
    <lineage>
        <taxon>Eukaryota</taxon>
        <taxon>Viridiplantae</taxon>
        <taxon>Chlorophyta</taxon>
        <taxon>core chlorophytes</taxon>
        <taxon>Chlorodendrophyceae</taxon>
        <taxon>Chlorodendrales</taxon>
        <taxon>Chlorodendraceae</taxon>
        <taxon>Tetraselmis</taxon>
    </lineage>
</organism>
<dbReference type="Pfam" id="PF10539">
    <property type="entry name" value="Dev_Cell_Death"/>
    <property type="match status" value="1"/>
</dbReference>
<dbReference type="InterPro" id="IPR013989">
    <property type="entry name" value="Dev_and_cell_death_domain"/>
</dbReference>
<feature type="compositionally biased region" description="Basic and acidic residues" evidence="1">
    <location>
        <begin position="650"/>
        <end position="692"/>
    </location>
</feature>
<feature type="compositionally biased region" description="Basic and acidic residues" evidence="1">
    <location>
        <begin position="846"/>
        <end position="858"/>
    </location>
</feature>
<reference evidence="3" key="1">
    <citation type="submission" date="2014-05" db="EMBL/GenBank/DDBJ databases">
        <title>The transcriptome of the halophilic microalga Tetraselmis sp. GSL018 isolated from the Great Salt Lake, Utah.</title>
        <authorList>
            <person name="Jinkerson R.E."/>
            <person name="D'Adamo S."/>
            <person name="Posewitz M.C."/>
        </authorList>
    </citation>
    <scope>NUCLEOTIDE SEQUENCE</scope>
    <source>
        <strain evidence="3">GSL018</strain>
    </source>
</reference>
<dbReference type="AlphaFoldDB" id="A0A061RAC4"/>
<feature type="compositionally biased region" description="Gly residues" evidence="1">
    <location>
        <begin position="894"/>
        <end position="911"/>
    </location>
</feature>
<feature type="compositionally biased region" description="Acidic residues" evidence="1">
    <location>
        <begin position="304"/>
        <end position="320"/>
    </location>
</feature>
<feature type="compositionally biased region" description="Pro residues" evidence="1">
    <location>
        <begin position="141"/>
        <end position="152"/>
    </location>
</feature>
<feature type="compositionally biased region" description="Pro residues" evidence="1">
    <location>
        <begin position="810"/>
        <end position="842"/>
    </location>
</feature>